<dbReference type="GO" id="GO:0016567">
    <property type="term" value="P:protein ubiquitination"/>
    <property type="evidence" value="ECO:0007669"/>
    <property type="project" value="InterPro"/>
</dbReference>
<evidence type="ECO:0000256" key="9">
    <source>
        <dbReference type="SAM" id="MobiDB-lite"/>
    </source>
</evidence>
<dbReference type="CDD" id="cd20335">
    <property type="entry name" value="BRcat_RBR"/>
    <property type="match status" value="1"/>
</dbReference>
<keyword evidence="4" id="KW-0479">Metal-binding</keyword>
<dbReference type="EMBL" id="MCFA01000042">
    <property type="protein sequence ID" value="ORY13353.1"/>
    <property type="molecule type" value="Genomic_DNA"/>
</dbReference>
<comment type="caution">
    <text evidence="11">The sequence shown here is derived from an EMBL/GenBank/DDBJ whole genome shotgun (WGS) entry which is preliminary data.</text>
</comment>
<dbReference type="AlphaFoldDB" id="A0A1Y1ZSW8"/>
<dbReference type="Gene3D" id="1.20.120.1750">
    <property type="match status" value="1"/>
</dbReference>
<dbReference type="EC" id="2.3.2.31" evidence="2"/>
<evidence type="ECO:0000259" key="10">
    <source>
        <dbReference type="PROSITE" id="PS51873"/>
    </source>
</evidence>
<dbReference type="GO" id="GO:0061630">
    <property type="term" value="F:ubiquitin protein ligase activity"/>
    <property type="evidence" value="ECO:0007669"/>
    <property type="project" value="UniProtKB-EC"/>
</dbReference>
<evidence type="ECO:0000256" key="5">
    <source>
        <dbReference type="ARBA" id="ARBA00022737"/>
    </source>
</evidence>
<name>A0A1Y1ZSW8_9PLEO</name>
<dbReference type="PROSITE" id="PS51873">
    <property type="entry name" value="TRIAD"/>
    <property type="match status" value="1"/>
</dbReference>
<dbReference type="Proteomes" id="UP000193144">
    <property type="component" value="Unassembled WGS sequence"/>
</dbReference>
<keyword evidence="12" id="KW-1185">Reference proteome</keyword>
<dbReference type="Pfam" id="PF01485">
    <property type="entry name" value="IBR"/>
    <property type="match status" value="1"/>
</dbReference>
<organism evidence="11 12">
    <name type="scientific">Clohesyomyces aquaticus</name>
    <dbReference type="NCBI Taxonomy" id="1231657"/>
    <lineage>
        <taxon>Eukaryota</taxon>
        <taxon>Fungi</taxon>
        <taxon>Dikarya</taxon>
        <taxon>Ascomycota</taxon>
        <taxon>Pezizomycotina</taxon>
        <taxon>Dothideomycetes</taxon>
        <taxon>Pleosporomycetidae</taxon>
        <taxon>Pleosporales</taxon>
        <taxon>Lindgomycetaceae</taxon>
        <taxon>Clohesyomyces</taxon>
    </lineage>
</organism>
<keyword evidence="8" id="KW-0862">Zinc</keyword>
<evidence type="ECO:0000256" key="3">
    <source>
        <dbReference type="ARBA" id="ARBA00022679"/>
    </source>
</evidence>
<feature type="compositionally biased region" description="Basic residues" evidence="9">
    <location>
        <begin position="27"/>
        <end position="40"/>
    </location>
</feature>
<dbReference type="SUPFAM" id="SSF57850">
    <property type="entry name" value="RING/U-box"/>
    <property type="match status" value="2"/>
</dbReference>
<evidence type="ECO:0000256" key="7">
    <source>
        <dbReference type="ARBA" id="ARBA00022786"/>
    </source>
</evidence>
<keyword evidence="7" id="KW-0833">Ubl conjugation pathway</keyword>
<proteinExistence type="predicted"/>
<feature type="non-terminal residue" evidence="11">
    <location>
        <position position="284"/>
    </location>
</feature>
<accession>A0A1Y1ZSW8</accession>
<evidence type="ECO:0000256" key="4">
    <source>
        <dbReference type="ARBA" id="ARBA00022723"/>
    </source>
</evidence>
<dbReference type="InterPro" id="IPR002867">
    <property type="entry name" value="IBR_dom"/>
</dbReference>
<keyword evidence="5" id="KW-0677">Repeat</keyword>
<reference evidence="11 12" key="1">
    <citation type="submission" date="2016-07" db="EMBL/GenBank/DDBJ databases">
        <title>Pervasive Adenine N6-methylation of Active Genes in Fungi.</title>
        <authorList>
            <consortium name="DOE Joint Genome Institute"/>
            <person name="Mondo S.J."/>
            <person name="Dannebaum R.O."/>
            <person name="Kuo R.C."/>
            <person name="Labutti K."/>
            <person name="Haridas S."/>
            <person name="Kuo A."/>
            <person name="Salamov A."/>
            <person name="Ahrendt S.R."/>
            <person name="Lipzen A."/>
            <person name="Sullivan W."/>
            <person name="Andreopoulos W.B."/>
            <person name="Clum A."/>
            <person name="Lindquist E."/>
            <person name="Daum C."/>
            <person name="Ramamoorthy G.K."/>
            <person name="Gryganskyi A."/>
            <person name="Culley D."/>
            <person name="Magnuson J.K."/>
            <person name="James T.Y."/>
            <person name="O'Malley M.A."/>
            <person name="Stajich J.E."/>
            <person name="Spatafora J.W."/>
            <person name="Visel A."/>
            <person name="Grigoriev I.V."/>
        </authorList>
    </citation>
    <scope>NUCLEOTIDE SEQUENCE [LARGE SCALE GENOMIC DNA]</scope>
    <source>
        <strain evidence="11 12">CBS 115471</strain>
    </source>
</reference>
<feature type="domain" description="RING-type" evidence="10">
    <location>
        <begin position="45"/>
        <end position="284"/>
    </location>
</feature>
<sequence length="284" mass="31751">AIQETQAEAEPASRKRKRRTRTDPWTPRKKPKPARTRRPRAPPPTHYTCRICTELLPVDDFVTWVAPKRHWGVHYLGGEVPIACVAHLSRHPRKKNDPVCKPCISSFLAAKLETLGARKLSEGCLEPGCINYWEQSYILQHLPPTAIEAYNLAMFTHWRETSLLSTCPAESCNTISLIDPYAAGYPHVVCPSPTCALRYCSACNIPWHVGLTCAEYGARHIQAAMTKPELETLELMQSKDGKRCPNCYMVIEKDGGCDSMYCMGCRTYFNWATAASAVPGSKPA</sequence>
<evidence type="ECO:0000256" key="6">
    <source>
        <dbReference type="ARBA" id="ARBA00022771"/>
    </source>
</evidence>
<evidence type="ECO:0000256" key="1">
    <source>
        <dbReference type="ARBA" id="ARBA00001798"/>
    </source>
</evidence>
<feature type="non-terminal residue" evidence="11">
    <location>
        <position position="1"/>
    </location>
</feature>
<gene>
    <name evidence="11" type="ORF">BCR34DRAFT_465364</name>
</gene>
<feature type="region of interest" description="Disordered" evidence="9">
    <location>
        <begin position="1"/>
        <end position="45"/>
    </location>
</feature>
<dbReference type="STRING" id="1231657.A0A1Y1ZSW8"/>
<keyword evidence="3" id="KW-0808">Transferase</keyword>
<evidence type="ECO:0000256" key="2">
    <source>
        <dbReference type="ARBA" id="ARBA00012251"/>
    </source>
</evidence>
<evidence type="ECO:0000256" key="8">
    <source>
        <dbReference type="ARBA" id="ARBA00022833"/>
    </source>
</evidence>
<evidence type="ECO:0000313" key="12">
    <source>
        <dbReference type="Proteomes" id="UP000193144"/>
    </source>
</evidence>
<dbReference type="InterPro" id="IPR031127">
    <property type="entry name" value="E3_UB_ligase_RBR"/>
</dbReference>
<dbReference type="GO" id="GO:0008270">
    <property type="term" value="F:zinc ion binding"/>
    <property type="evidence" value="ECO:0007669"/>
    <property type="project" value="UniProtKB-KW"/>
</dbReference>
<dbReference type="InterPro" id="IPR044066">
    <property type="entry name" value="TRIAD_supradom"/>
</dbReference>
<dbReference type="OrthoDB" id="1431934at2759"/>
<evidence type="ECO:0000313" key="11">
    <source>
        <dbReference type="EMBL" id="ORY13353.1"/>
    </source>
</evidence>
<protein>
    <recommendedName>
        <fullName evidence="2">RBR-type E3 ubiquitin transferase</fullName>
        <ecNumber evidence="2">2.3.2.31</ecNumber>
    </recommendedName>
</protein>
<keyword evidence="6" id="KW-0863">Zinc-finger</keyword>
<dbReference type="PANTHER" id="PTHR11685">
    <property type="entry name" value="RBR FAMILY RING FINGER AND IBR DOMAIN-CONTAINING"/>
    <property type="match status" value="1"/>
</dbReference>
<comment type="catalytic activity">
    <reaction evidence="1">
        <text>[E2 ubiquitin-conjugating enzyme]-S-ubiquitinyl-L-cysteine + [acceptor protein]-L-lysine = [E2 ubiquitin-conjugating enzyme]-L-cysteine + [acceptor protein]-N(6)-ubiquitinyl-L-lysine.</text>
        <dbReference type="EC" id="2.3.2.31"/>
    </reaction>
</comment>